<proteinExistence type="predicted"/>
<dbReference type="InterPro" id="IPR025101">
    <property type="entry name" value="DUF4012"/>
</dbReference>
<dbReference type="InterPro" id="IPR001509">
    <property type="entry name" value="Epimerase_deHydtase"/>
</dbReference>
<evidence type="ECO:0000313" key="3">
    <source>
        <dbReference type="EMBL" id="PIZ10941.1"/>
    </source>
</evidence>
<sequence length="995" mass="111361">MTIDQFTKSSLPVTILVNIANPVAVKLAKILLEQGSRLLIVDKLTQPKRQLLGEMLNRQDCLFMEAESTFKNLEKFKKIDYVYYFLSQLTVGSTYPVIFPENMEIERLGHKEFIRESNRLDAYMKLAVSFDSSFTLITSGYVSQLLEPLPEPNVQLQKYAESLVLEYAERNNANARVVRLGELIGRDSDLSSPTYVARLLREVILRRKVNVFGDGMQQNYLVNTEDAVYAVLKAAFSPEAKGRTYLAAYSHPFTSLSVAYQLLELTAEEREVVFNEILPKHELVTKLKDMCLAQSVSGLGWDPQVQLEQALSEAMASMAKQLDKPWKQQGAVATAVIEGTAEESKKTSPHISSVGIEGMKYSVYQRLIARPLLRLLSFTRPSKKVSTPAEKQQKNKGITGFIVAILVFLLATPYIHFAITSYRIYVLLKQIKQEVTNLESRNLSSYATQLPVLVDGLTKDYKSVGYLKNIPKIGSLYIASSDLVYGGKDIVDSAAVVLDAIGPAMNIAKGLAAVSPNAAIETVPRDYSTEIGQIMSKENAVVQASQDAKIGNTRLQRVDIFKFPSSVQGNLYKVKNAATQYATAVDELSRGYDSIPYLLGYKEKRNYFVMLQNETEIRATGGWFTSYAIMNVENGQVGKLVVNDVYNFDGSISGVAAPTDMQRALGVKTMKLSLSNWNPAMDVTSKQVSQFLAQSTLAQQNDVTVAMTFQVIRDLLSVVGGVKVDGLGEVNAGNLYDKVGELHSQFVPGSQGKTSVLSQFVPKLLDMIASAPLAQKQEVLKVFGRSITQHSLMIYSENTELRTRLLDHFATYRTVKYQDKPLFIVDWNWGGNKANRFIKRSIDVILNEVDRKATITMLYTNDSKTDSYPEGKYVNEQRIYYPSEFTYLRSTGYTKNPVIYQTLNQGTYLLAEAQILKQETKPITVEFTMNTVPVSLPIYKQSGYDTEAVRVIITRSALNSKISEEKLQAQGFSKVDDKWVKTFVRKEDVTVELRD</sequence>
<comment type="caution">
    <text evidence="3">The sequence shown here is derived from an EMBL/GenBank/DDBJ whole genome shotgun (WGS) entry which is preliminary data.</text>
</comment>
<feature type="transmembrane region" description="Helical" evidence="1">
    <location>
        <begin position="398"/>
        <end position="419"/>
    </location>
</feature>
<evidence type="ECO:0000256" key="1">
    <source>
        <dbReference type="SAM" id="Phobius"/>
    </source>
</evidence>
<feature type="domain" description="NAD-dependent epimerase/dehydratase" evidence="2">
    <location>
        <begin position="159"/>
        <end position="245"/>
    </location>
</feature>
<keyword evidence="1" id="KW-1133">Transmembrane helix</keyword>
<accession>A0A2M7RY27</accession>
<dbReference type="EMBL" id="PFMP01000021">
    <property type="protein sequence ID" value="PIZ10941.1"/>
    <property type="molecule type" value="Genomic_DNA"/>
</dbReference>
<dbReference type="Pfam" id="PF13196">
    <property type="entry name" value="DUF4012"/>
    <property type="match status" value="1"/>
</dbReference>
<dbReference type="SUPFAM" id="SSF51735">
    <property type="entry name" value="NAD(P)-binding Rossmann-fold domains"/>
    <property type="match status" value="1"/>
</dbReference>
<dbReference type="AlphaFoldDB" id="A0A2M7RY27"/>
<reference evidence="4" key="1">
    <citation type="submission" date="2017-09" db="EMBL/GenBank/DDBJ databases">
        <title>Depth-based differentiation of microbial function through sediment-hosted aquifers and enrichment of novel symbionts in the deep terrestrial subsurface.</title>
        <authorList>
            <person name="Probst A.J."/>
            <person name="Ladd B."/>
            <person name="Jarett J.K."/>
            <person name="Geller-Mcgrath D.E."/>
            <person name="Sieber C.M.K."/>
            <person name="Emerson J.B."/>
            <person name="Anantharaman K."/>
            <person name="Thomas B.C."/>
            <person name="Malmstrom R."/>
            <person name="Stieglmeier M."/>
            <person name="Klingl A."/>
            <person name="Woyke T."/>
            <person name="Ryan C.M."/>
            <person name="Banfield J.F."/>
        </authorList>
    </citation>
    <scope>NUCLEOTIDE SEQUENCE [LARGE SCALE GENOMIC DNA]</scope>
</reference>
<name>A0A2M7RY27_9BACT</name>
<keyword evidence="1" id="KW-0472">Membrane</keyword>
<dbReference type="InterPro" id="IPR036291">
    <property type="entry name" value="NAD(P)-bd_dom_sf"/>
</dbReference>
<gene>
    <name evidence="3" type="ORF">COY54_00915</name>
</gene>
<keyword evidence="1" id="KW-0812">Transmembrane</keyword>
<dbReference type="Gene3D" id="3.40.50.720">
    <property type="entry name" value="NAD(P)-binding Rossmann-like Domain"/>
    <property type="match status" value="1"/>
</dbReference>
<evidence type="ECO:0000313" key="4">
    <source>
        <dbReference type="Proteomes" id="UP000230105"/>
    </source>
</evidence>
<dbReference type="Proteomes" id="UP000230105">
    <property type="component" value="Unassembled WGS sequence"/>
</dbReference>
<organism evidence="3 4">
    <name type="scientific">Candidatus Falkowbacteria bacterium CG_4_10_14_0_8_um_filter_41_36</name>
    <dbReference type="NCBI Taxonomy" id="1974556"/>
    <lineage>
        <taxon>Bacteria</taxon>
        <taxon>Candidatus Falkowiibacteriota</taxon>
    </lineage>
</organism>
<evidence type="ECO:0000259" key="2">
    <source>
        <dbReference type="Pfam" id="PF01370"/>
    </source>
</evidence>
<protein>
    <recommendedName>
        <fullName evidence="2">NAD-dependent epimerase/dehydratase domain-containing protein</fullName>
    </recommendedName>
</protein>
<dbReference type="Pfam" id="PF01370">
    <property type="entry name" value="Epimerase"/>
    <property type="match status" value="1"/>
</dbReference>